<keyword evidence="3" id="KW-1185">Reference proteome</keyword>
<dbReference type="AlphaFoldDB" id="A0A7W0HJ90"/>
<organism evidence="2 3">
    <name type="scientific">Desulfosalsimonas propionicica</name>
    <dbReference type="NCBI Taxonomy" id="332175"/>
    <lineage>
        <taxon>Bacteria</taxon>
        <taxon>Pseudomonadati</taxon>
        <taxon>Thermodesulfobacteriota</taxon>
        <taxon>Desulfobacteria</taxon>
        <taxon>Desulfobacterales</taxon>
        <taxon>Desulfosalsimonadaceae</taxon>
        <taxon>Desulfosalsimonas</taxon>
    </lineage>
</organism>
<dbReference type="InterPro" id="IPR043129">
    <property type="entry name" value="ATPase_NBD"/>
</dbReference>
<dbReference type="Gene3D" id="3.30.420.40">
    <property type="match status" value="2"/>
</dbReference>
<sequence length="351" mass="38743">MILGKKNQLVGLDIGSRSVKVAEAVESKKGWLLKKFGAIEVAPGAIEDGMIKDPETVAEVIRELFQLYNIGQNNVAISIGGYSVIVKNITIQNMPEDQLYESLNFEAEQYIPFDINDVNLDFQVLGENENNPNQINVLLVAAKKEMINDYVNLMEMAGLNLCIIDIDAFCLQNIYNLNYPQSTESTALIDIGASKTSLNILKENNSVFLRDVSLGCNQINQKIASLAGCSLADAEALKLSENPDRISSSDLQEIISSVVSDWCNEIRRALDFFYSTNPEDQIRQIMLSGGGANIKQFRDLLAVQASADVQAINPFEHFEIKSDQLDAGYLKQIAPQAAISMGLAIRRVDDK</sequence>
<dbReference type="GO" id="GO:0051301">
    <property type="term" value="P:cell division"/>
    <property type="evidence" value="ECO:0007669"/>
    <property type="project" value="InterPro"/>
</dbReference>
<name>A0A7W0HJ90_9BACT</name>
<dbReference type="SUPFAM" id="SSF53067">
    <property type="entry name" value="Actin-like ATPase domain"/>
    <property type="match status" value="2"/>
</dbReference>
<dbReference type="InterPro" id="IPR050696">
    <property type="entry name" value="FtsA/MreB"/>
</dbReference>
<reference evidence="2 3" key="1">
    <citation type="submission" date="2020-07" db="EMBL/GenBank/DDBJ databases">
        <title>Genomic Encyclopedia of Type Strains, Phase IV (KMG-IV): sequencing the most valuable type-strain genomes for metagenomic binning, comparative biology and taxonomic classification.</title>
        <authorList>
            <person name="Goeker M."/>
        </authorList>
    </citation>
    <scope>NUCLEOTIDE SEQUENCE [LARGE SCALE GENOMIC DNA]</scope>
    <source>
        <strain evidence="2 3">DSM 17721</strain>
    </source>
</reference>
<dbReference type="Gene3D" id="3.30.1490.300">
    <property type="match status" value="1"/>
</dbReference>
<dbReference type="RefSeq" id="WP_181549601.1">
    <property type="nucleotide sequence ID" value="NZ_JACDUS010000001.1"/>
</dbReference>
<dbReference type="CDD" id="cd24049">
    <property type="entry name" value="ASKHA_NBD_PilM"/>
    <property type="match status" value="1"/>
</dbReference>
<dbReference type="PANTHER" id="PTHR32432">
    <property type="entry name" value="CELL DIVISION PROTEIN FTSA-RELATED"/>
    <property type="match status" value="1"/>
</dbReference>
<dbReference type="NCBIfam" id="TIGR01175">
    <property type="entry name" value="pilM"/>
    <property type="match status" value="1"/>
</dbReference>
<feature type="domain" description="SHS2" evidence="1">
    <location>
        <begin position="9"/>
        <end position="175"/>
    </location>
</feature>
<dbReference type="Pfam" id="PF11104">
    <property type="entry name" value="PilM_2"/>
    <property type="match status" value="1"/>
</dbReference>
<evidence type="ECO:0000313" key="2">
    <source>
        <dbReference type="EMBL" id="MBA2879917.1"/>
    </source>
</evidence>
<dbReference type="InterPro" id="IPR003494">
    <property type="entry name" value="SHS2_FtsA"/>
</dbReference>
<dbReference type="PANTHER" id="PTHR32432:SF3">
    <property type="entry name" value="ETHANOLAMINE UTILIZATION PROTEIN EUTJ"/>
    <property type="match status" value="1"/>
</dbReference>
<evidence type="ECO:0000313" key="3">
    <source>
        <dbReference type="Proteomes" id="UP000525298"/>
    </source>
</evidence>
<dbReference type="PIRSF" id="PIRSF019169">
    <property type="entry name" value="PilM"/>
    <property type="match status" value="1"/>
</dbReference>
<evidence type="ECO:0000259" key="1">
    <source>
        <dbReference type="SMART" id="SM00842"/>
    </source>
</evidence>
<dbReference type="Proteomes" id="UP000525298">
    <property type="component" value="Unassembled WGS sequence"/>
</dbReference>
<proteinExistence type="predicted"/>
<protein>
    <submittedName>
        <fullName evidence="2">Type IV pilus assembly protein PilM</fullName>
    </submittedName>
</protein>
<comment type="caution">
    <text evidence="2">The sequence shown here is derived from an EMBL/GenBank/DDBJ whole genome shotgun (WGS) entry which is preliminary data.</text>
</comment>
<accession>A0A7W0HJ90</accession>
<dbReference type="EMBL" id="JACDUS010000001">
    <property type="protein sequence ID" value="MBA2879917.1"/>
    <property type="molecule type" value="Genomic_DNA"/>
</dbReference>
<dbReference type="SMART" id="SM00842">
    <property type="entry name" value="FtsA"/>
    <property type="match status" value="1"/>
</dbReference>
<gene>
    <name evidence="2" type="ORF">HNR65_000224</name>
</gene>
<dbReference type="InterPro" id="IPR005883">
    <property type="entry name" value="PilM"/>
</dbReference>